<feature type="transmembrane region" description="Helical" evidence="6">
    <location>
        <begin position="374"/>
        <end position="395"/>
    </location>
</feature>
<gene>
    <name evidence="8" type="ORF">TH30_06420</name>
</gene>
<dbReference type="InterPro" id="IPR050189">
    <property type="entry name" value="MFS_Efflux_Transporters"/>
</dbReference>
<dbReference type="OrthoDB" id="9812189at2"/>
<keyword evidence="4 6" id="KW-1133">Transmembrane helix</keyword>
<dbReference type="InterPro" id="IPR011701">
    <property type="entry name" value="MFS"/>
</dbReference>
<dbReference type="InterPro" id="IPR020846">
    <property type="entry name" value="MFS_dom"/>
</dbReference>
<evidence type="ECO:0000313" key="9">
    <source>
        <dbReference type="Proteomes" id="UP000252255"/>
    </source>
</evidence>
<dbReference type="EMBL" id="JPWI01000003">
    <property type="protein sequence ID" value="RCK47124.1"/>
    <property type="molecule type" value="Genomic_DNA"/>
</dbReference>
<proteinExistence type="predicted"/>
<dbReference type="SUPFAM" id="SSF103473">
    <property type="entry name" value="MFS general substrate transporter"/>
    <property type="match status" value="1"/>
</dbReference>
<reference evidence="8 9" key="1">
    <citation type="submission" date="2014-07" db="EMBL/GenBank/DDBJ databases">
        <title>Draft genome sequence of Thalassospira profundimaris PR54-5.</title>
        <authorList>
            <person name="Lai Q."/>
            <person name="Shao Z."/>
        </authorList>
    </citation>
    <scope>NUCLEOTIDE SEQUENCE [LARGE SCALE GENOMIC DNA]</scope>
    <source>
        <strain evidence="8 9">PR54-5</strain>
    </source>
</reference>
<feature type="transmembrane region" description="Helical" evidence="6">
    <location>
        <begin position="346"/>
        <end position="368"/>
    </location>
</feature>
<dbReference type="AlphaFoldDB" id="A0A367X0C2"/>
<feature type="transmembrane region" description="Helical" evidence="6">
    <location>
        <begin position="288"/>
        <end position="307"/>
    </location>
</feature>
<evidence type="ECO:0000256" key="4">
    <source>
        <dbReference type="ARBA" id="ARBA00022989"/>
    </source>
</evidence>
<feature type="transmembrane region" description="Helical" evidence="6">
    <location>
        <begin position="224"/>
        <end position="243"/>
    </location>
</feature>
<feature type="transmembrane region" description="Helical" evidence="6">
    <location>
        <begin position="313"/>
        <end position="334"/>
    </location>
</feature>
<feature type="transmembrane region" description="Helical" evidence="6">
    <location>
        <begin position="149"/>
        <end position="171"/>
    </location>
</feature>
<name>A0A367X0C2_9PROT</name>
<feature type="transmembrane region" description="Helical" evidence="6">
    <location>
        <begin position="91"/>
        <end position="109"/>
    </location>
</feature>
<dbReference type="CDD" id="cd17324">
    <property type="entry name" value="MFS_NepI_like"/>
    <property type="match status" value="1"/>
</dbReference>
<evidence type="ECO:0000256" key="2">
    <source>
        <dbReference type="ARBA" id="ARBA00022475"/>
    </source>
</evidence>
<keyword evidence="2" id="KW-1003">Cell membrane</keyword>
<keyword evidence="3 6" id="KW-0812">Transmembrane</keyword>
<evidence type="ECO:0000256" key="5">
    <source>
        <dbReference type="ARBA" id="ARBA00023136"/>
    </source>
</evidence>
<dbReference type="PANTHER" id="PTHR43124">
    <property type="entry name" value="PURINE EFFLUX PUMP PBUE"/>
    <property type="match status" value="1"/>
</dbReference>
<feature type="transmembrane region" description="Helical" evidence="6">
    <location>
        <begin position="115"/>
        <end position="137"/>
    </location>
</feature>
<dbReference type="Pfam" id="PF07690">
    <property type="entry name" value="MFS_1"/>
    <property type="match status" value="1"/>
</dbReference>
<protein>
    <submittedName>
        <fullName evidence="8">Major facilitator transporter</fullName>
    </submittedName>
</protein>
<evidence type="ECO:0000256" key="3">
    <source>
        <dbReference type="ARBA" id="ARBA00022692"/>
    </source>
</evidence>
<dbReference type="PROSITE" id="PS50850">
    <property type="entry name" value="MFS"/>
    <property type="match status" value="1"/>
</dbReference>
<dbReference type="RefSeq" id="WP_114097233.1">
    <property type="nucleotide sequence ID" value="NZ_JPWI01000003.1"/>
</dbReference>
<keyword evidence="5 6" id="KW-0472">Membrane</keyword>
<feature type="transmembrane region" description="Helical" evidence="6">
    <location>
        <begin position="255"/>
        <end position="281"/>
    </location>
</feature>
<evidence type="ECO:0000256" key="1">
    <source>
        <dbReference type="ARBA" id="ARBA00004651"/>
    </source>
</evidence>
<feature type="transmembrane region" description="Helical" evidence="6">
    <location>
        <begin position="21"/>
        <end position="39"/>
    </location>
</feature>
<evidence type="ECO:0000259" key="7">
    <source>
        <dbReference type="PROSITE" id="PS50850"/>
    </source>
</evidence>
<comment type="subcellular location">
    <subcellularLocation>
        <location evidence="1">Cell membrane</location>
        <topology evidence="1">Multi-pass membrane protein</topology>
    </subcellularLocation>
</comment>
<feature type="transmembrane region" description="Helical" evidence="6">
    <location>
        <begin position="59"/>
        <end position="79"/>
    </location>
</feature>
<evidence type="ECO:0000256" key="6">
    <source>
        <dbReference type="SAM" id="Phobius"/>
    </source>
</evidence>
<dbReference type="GO" id="GO:0005886">
    <property type="term" value="C:plasma membrane"/>
    <property type="evidence" value="ECO:0007669"/>
    <property type="project" value="UniProtKB-SubCell"/>
</dbReference>
<dbReference type="PANTHER" id="PTHR43124:SF5">
    <property type="entry name" value="PURINE RIBONUCLEOSIDE EFFLUX PUMP NEPI"/>
    <property type="match status" value="1"/>
</dbReference>
<feature type="domain" description="Major facilitator superfamily (MFS) profile" evidence="7">
    <location>
        <begin position="21"/>
        <end position="399"/>
    </location>
</feature>
<feature type="transmembrane region" description="Helical" evidence="6">
    <location>
        <begin position="177"/>
        <end position="203"/>
    </location>
</feature>
<sequence>MSEPQSGTRPAQTPSVAPAPAAWAAVISMTLGVFGLVTAEFLPVSLLTPIAYDLHVSEGLAGQAISATAFLALITSLLIATVTRRFDRRNVLLSFSILLVISSVMVAMAESFAFLLLGRVLLGIALGGFWTMSAATIMRLVPEKQVPRALAIMFSGVSAATVFAAPVGSFLGDIISWRAVFLLAAGIGVITFIVQFATLPSLPPRGRASLRTLVDLINRPGMKFGLFSLVIIITGHFALFTYVRPFLENVTGVATAGVSGVLLGFGLANFIGTHLAGALIARSLRMTIALMPLVMGLATLGMVMINGALTPTIVLVAIWGAAFGGVPVAWSTWITRTVPDEAESGGGLVVAGFQTAIASGAVLGGLLVDFTGAMGVFAVGGTVLIVASIVVTMVLRPAPAVSEQT</sequence>
<accession>A0A367X0C2</accession>
<comment type="caution">
    <text evidence="8">The sequence shown here is derived from an EMBL/GenBank/DDBJ whole genome shotgun (WGS) entry which is preliminary data.</text>
</comment>
<dbReference type="Proteomes" id="UP000252255">
    <property type="component" value="Unassembled WGS sequence"/>
</dbReference>
<dbReference type="GO" id="GO:0022857">
    <property type="term" value="F:transmembrane transporter activity"/>
    <property type="evidence" value="ECO:0007669"/>
    <property type="project" value="InterPro"/>
</dbReference>
<organism evidence="8 9">
    <name type="scientific">Thalassospira profundimaris</name>
    <dbReference type="NCBI Taxonomy" id="502049"/>
    <lineage>
        <taxon>Bacteria</taxon>
        <taxon>Pseudomonadati</taxon>
        <taxon>Pseudomonadota</taxon>
        <taxon>Alphaproteobacteria</taxon>
        <taxon>Rhodospirillales</taxon>
        <taxon>Thalassospiraceae</taxon>
        <taxon>Thalassospira</taxon>
    </lineage>
</organism>
<evidence type="ECO:0000313" key="8">
    <source>
        <dbReference type="EMBL" id="RCK47124.1"/>
    </source>
</evidence>
<dbReference type="Gene3D" id="1.20.1250.20">
    <property type="entry name" value="MFS general substrate transporter like domains"/>
    <property type="match status" value="1"/>
</dbReference>
<dbReference type="InterPro" id="IPR036259">
    <property type="entry name" value="MFS_trans_sf"/>
</dbReference>